<feature type="domain" description="RNA polymerase sigma factor 70 region 4 type 2" evidence="3">
    <location>
        <begin position="112"/>
        <end position="162"/>
    </location>
</feature>
<dbReference type="SUPFAM" id="SSF88659">
    <property type="entry name" value="Sigma3 and sigma4 domains of RNA polymerase sigma factors"/>
    <property type="match status" value="1"/>
</dbReference>
<dbReference type="InterPro" id="IPR032710">
    <property type="entry name" value="NTF2-like_dom_sf"/>
</dbReference>
<keyword evidence="5" id="KW-1185">Reference proteome</keyword>
<dbReference type="InterPro" id="IPR013324">
    <property type="entry name" value="RNA_pol_sigma_r3/r4-like"/>
</dbReference>
<dbReference type="GO" id="GO:0003677">
    <property type="term" value="F:DNA binding"/>
    <property type="evidence" value="ECO:0007669"/>
    <property type="project" value="InterPro"/>
</dbReference>
<name>A0A6B8REX2_9BACL</name>
<dbReference type="SUPFAM" id="SSF54427">
    <property type="entry name" value="NTF2-like"/>
    <property type="match status" value="1"/>
</dbReference>
<reference evidence="5" key="1">
    <citation type="submission" date="2018-11" db="EMBL/GenBank/DDBJ databases">
        <title>Complete genome sequence of Paenibacillus sp. ML311-T8.</title>
        <authorList>
            <person name="Nam Y.-D."/>
            <person name="Kang J."/>
            <person name="Chung W.-H."/>
            <person name="Park Y.S."/>
        </authorList>
    </citation>
    <scope>NUCLEOTIDE SEQUENCE [LARGE SCALE GENOMIC DNA]</scope>
    <source>
        <strain evidence="5">ML311-T8</strain>
    </source>
</reference>
<dbReference type="OrthoDB" id="3211555at2"/>
<dbReference type="PANTHER" id="PTHR30173">
    <property type="entry name" value="SIGMA 19 FACTOR"/>
    <property type="match status" value="1"/>
</dbReference>
<evidence type="ECO:0000313" key="4">
    <source>
        <dbReference type="EMBL" id="QGQ94063.1"/>
    </source>
</evidence>
<dbReference type="KEGG" id="ppsc:EHS13_03660"/>
<organism evidence="4 5">
    <name type="scientific">Paenibacillus psychroresistens</name>
    <dbReference type="NCBI Taxonomy" id="1778678"/>
    <lineage>
        <taxon>Bacteria</taxon>
        <taxon>Bacillati</taxon>
        <taxon>Bacillota</taxon>
        <taxon>Bacilli</taxon>
        <taxon>Bacillales</taxon>
        <taxon>Paenibacillaceae</taxon>
        <taxon>Paenibacillus</taxon>
    </lineage>
</organism>
<comment type="subunit">
    <text evidence="1">Interacts transiently with the RNA polymerase catalytic core formed by RpoA, RpoB, RpoC and RpoZ (2 alpha, 1 beta, 1 beta' and 1 omega subunit) to form the RNA polymerase holoenzyme that can initiate transcription.</text>
</comment>
<dbReference type="NCBIfam" id="TIGR02957">
    <property type="entry name" value="SigX4"/>
    <property type="match status" value="1"/>
</dbReference>
<dbReference type="GO" id="GO:0006352">
    <property type="term" value="P:DNA-templated transcription initiation"/>
    <property type="evidence" value="ECO:0007669"/>
    <property type="project" value="InterPro"/>
</dbReference>
<dbReference type="RefSeq" id="WP_155699060.1">
    <property type="nucleotide sequence ID" value="NZ_CP034235.1"/>
</dbReference>
<dbReference type="Pfam" id="PF04542">
    <property type="entry name" value="Sigma70_r2"/>
    <property type="match status" value="1"/>
</dbReference>
<evidence type="ECO:0000259" key="3">
    <source>
        <dbReference type="Pfam" id="PF08281"/>
    </source>
</evidence>
<gene>
    <name evidence="4" type="ORF">EHS13_03660</name>
</gene>
<dbReference type="InterPro" id="IPR052704">
    <property type="entry name" value="ECF_Sigma-70_Domain"/>
</dbReference>
<dbReference type="EMBL" id="CP034235">
    <property type="protein sequence ID" value="QGQ94063.1"/>
    <property type="molecule type" value="Genomic_DNA"/>
</dbReference>
<feature type="domain" description="RNA polymerase sigma-70 region 2" evidence="2">
    <location>
        <begin position="10"/>
        <end position="75"/>
    </location>
</feature>
<dbReference type="Gene3D" id="1.10.1740.10">
    <property type="match status" value="1"/>
</dbReference>
<dbReference type="PANTHER" id="PTHR30173:SF36">
    <property type="entry name" value="ECF RNA POLYMERASE SIGMA FACTOR SIGJ"/>
    <property type="match status" value="1"/>
</dbReference>
<dbReference type="InterPro" id="IPR007627">
    <property type="entry name" value="RNA_pol_sigma70_r2"/>
</dbReference>
<dbReference type="SUPFAM" id="SSF88946">
    <property type="entry name" value="Sigma2 domain of RNA polymerase sigma factors"/>
    <property type="match status" value="1"/>
</dbReference>
<proteinExistence type="predicted"/>
<dbReference type="InterPro" id="IPR013325">
    <property type="entry name" value="RNA_pol_sigma_r2"/>
</dbReference>
<evidence type="ECO:0000313" key="5">
    <source>
        <dbReference type="Proteomes" id="UP000426246"/>
    </source>
</evidence>
<dbReference type="Gene3D" id="1.10.10.10">
    <property type="entry name" value="Winged helix-like DNA-binding domain superfamily/Winged helix DNA-binding domain"/>
    <property type="match status" value="1"/>
</dbReference>
<protein>
    <submittedName>
        <fullName evidence="4">RNA polymerase sigma-70 factor</fullName>
    </submittedName>
</protein>
<dbReference type="InterPro" id="IPR014303">
    <property type="entry name" value="RNA_pol_sigma-70_ECF"/>
</dbReference>
<dbReference type="GO" id="GO:0016987">
    <property type="term" value="F:sigma factor activity"/>
    <property type="evidence" value="ECO:0007669"/>
    <property type="project" value="InterPro"/>
</dbReference>
<dbReference type="AlphaFoldDB" id="A0A6B8REX2"/>
<sequence>MDHEPIDEQLYQAYKPMLFAIAYRMLGSVMDAEDIVQEAFIALHKAALAPIDNIKAYLCKIVTNRSIDRLRQLSRQRKVYVGPWLPEPLLTNEFTESDPSQAFMRKESISTAFLLLLQQLSWVERAVFILREVLEYEYEDIAEIVGKSSTNCRQIYHRAKRSIGKDEEAIGFGHKQVDQPANLGLVEQFVHALISSDMSRLLKLIATDATLYSDGGGKVTAAVRPILGVERIISFFTGILKKQPPDFAFKFCSLNGQTGMVVYGDGRIYSIFTFQIKADQLSDFYLMVNPDKLISFPLQFELM</sequence>
<dbReference type="InterPro" id="IPR036388">
    <property type="entry name" value="WH-like_DNA-bd_sf"/>
</dbReference>
<accession>A0A6B8REX2</accession>
<dbReference type="Proteomes" id="UP000426246">
    <property type="component" value="Chromosome"/>
</dbReference>
<dbReference type="InterPro" id="IPR013249">
    <property type="entry name" value="RNA_pol_sigma70_r4_t2"/>
</dbReference>
<evidence type="ECO:0000259" key="2">
    <source>
        <dbReference type="Pfam" id="PF04542"/>
    </source>
</evidence>
<dbReference type="Pfam" id="PF08281">
    <property type="entry name" value="Sigma70_r4_2"/>
    <property type="match status" value="1"/>
</dbReference>
<dbReference type="NCBIfam" id="NF007214">
    <property type="entry name" value="PRK09636.1"/>
    <property type="match status" value="1"/>
</dbReference>
<dbReference type="NCBIfam" id="TIGR02937">
    <property type="entry name" value="sigma70-ECF"/>
    <property type="match status" value="1"/>
</dbReference>
<dbReference type="InterPro" id="IPR014284">
    <property type="entry name" value="RNA_pol_sigma-70_dom"/>
</dbReference>
<evidence type="ECO:0000256" key="1">
    <source>
        <dbReference type="ARBA" id="ARBA00011344"/>
    </source>
</evidence>